<dbReference type="PANTHER" id="PTHR33508:SF2">
    <property type="entry name" value="UPF0056 INNER MEMBRANE PROTEIN MARC"/>
    <property type="match status" value="1"/>
</dbReference>
<evidence type="ECO:0000256" key="1">
    <source>
        <dbReference type="ARBA" id="ARBA00004429"/>
    </source>
</evidence>
<comment type="caution">
    <text evidence="9">The sequence shown here is derived from an EMBL/GenBank/DDBJ whole genome shotgun (WGS) entry which is preliminary data.</text>
</comment>
<feature type="transmembrane region" description="Helical" evidence="8">
    <location>
        <begin position="36"/>
        <end position="60"/>
    </location>
</feature>
<feature type="transmembrane region" description="Helical" evidence="8">
    <location>
        <begin position="219"/>
        <end position="239"/>
    </location>
</feature>
<keyword evidence="7 8" id="KW-0472">Membrane</keyword>
<accession>A0ABV2JXC3</accession>
<protein>
    <recommendedName>
        <fullName evidence="8">UPF0056 membrane protein</fullName>
    </recommendedName>
</protein>
<comment type="caution">
    <text evidence="8">Lacks conserved residue(s) required for the propagation of feature annotation.</text>
</comment>
<dbReference type="InterPro" id="IPR002771">
    <property type="entry name" value="Multi_antbiot-R_MarC"/>
</dbReference>
<evidence type="ECO:0000256" key="3">
    <source>
        <dbReference type="ARBA" id="ARBA00022475"/>
    </source>
</evidence>
<dbReference type="NCBIfam" id="TIGR00427">
    <property type="entry name" value="NAAT family transporter"/>
    <property type="match status" value="1"/>
</dbReference>
<keyword evidence="3" id="KW-1003">Cell membrane</keyword>
<dbReference type="RefSeq" id="WP_354014875.1">
    <property type="nucleotide sequence ID" value="NZ_JBEPMU010000005.1"/>
</dbReference>
<dbReference type="Proteomes" id="UP001549184">
    <property type="component" value="Unassembled WGS sequence"/>
</dbReference>
<feature type="transmembrane region" description="Helical" evidence="8">
    <location>
        <begin position="72"/>
        <end position="97"/>
    </location>
</feature>
<evidence type="ECO:0000256" key="6">
    <source>
        <dbReference type="ARBA" id="ARBA00022989"/>
    </source>
</evidence>
<name>A0ABV2JXC3_9GAMM</name>
<comment type="subcellular location">
    <subcellularLocation>
        <location evidence="1">Cell inner membrane</location>
        <topology evidence="1">Multi-pass membrane protein</topology>
    </subcellularLocation>
    <subcellularLocation>
        <location evidence="8">Cell membrane</location>
        <topology evidence="8">Multi-pass membrane protein</topology>
    </subcellularLocation>
</comment>
<evidence type="ECO:0000256" key="4">
    <source>
        <dbReference type="ARBA" id="ARBA00022519"/>
    </source>
</evidence>
<dbReference type="PANTHER" id="PTHR33508">
    <property type="entry name" value="UPF0056 MEMBRANE PROTEIN YHCE"/>
    <property type="match status" value="1"/>
</dbReference>
<evidence type="ECO:0000256" key="5">
    <source>
        <dbReference type="ARBA" id="ARBA00022692"/>
    </source>
</evidence>
<dbReference type="NCBIfam" id="NF008228">
    <property type="entry name" value="PRK10995.1"/>
    <property type="match status" value="1"/>
</dbReference>
<evidence type="ECO:0000313" key="10">
    <source>
        <dbReference type="Proteomes" id="UP001549184"/>
    </source>
</evidence>
<reference evidence="9 10" key="1">
    <citation type="submission" date="2024-06" db="EMBL/GenBank/DDBJ databases">
        <title>Sorghum-associated microbial communities from plants grown in Nebraska, USA.</title>
        <authorList>
            <person name="Schachtman D."/>
        </authorList>
    </citation>
    <scope>NUCLEOTIDE SEQUENCE [LARGE SCALE GENOMIC DNA]</scope>
    <source>
        <strain evidence="9 10">1073</strain>
    </source>
</reference>
<organism evidence="9 10">
    <name type="scientific">Dyella japonica</name>
    <dbReference type="NCBI Taxonomy" id="231455"/>
    <lineage>
        <taxon>Bacteria</taxon>
        <taxon>Pseudomonadati</taxon>
        <taxon>Pseudomonadota</taxon>
        <taxon>Gammaproteobacteria</taxon>
        <taxon>Lysobacterales</taxon>
        <taxon>Rhodanobacteraceae</taxon>
        <taxon>Dyella</taxon>
    </lineage>
</organism>
<feature type="transmembrane region" description="Helical" evidence="8">
    <location>
        <begin position="178"/>
        <end position="199"/>
    </location>
</feature>
<evidence type="ECO:0000256" key="8">
    <source>
        <dbReference type="RuleBase" id="RU362048"/>
    </source>
</evidence>
<evidence type="ECO:0000256" key="7">
    <source>
        <dbReference type="ARBA" id="ARBA00023136"/>
    </source>
</evidence>
<comment type="similarity">
    <text evidence="2 8">Belongs to the UPF0056 (MarC) family.</text>
</comment>
<keyword evidence="10" id="KW-1185">Reference proteome</keyword>
<dbReference type="EMBL" id="JBEPMU010000005">
    <property type="protein sequence ID" value="MET3653484.1"/>
    <property type="molecule type" value="Genomic_DNA"/>
</dbReference>
<evidence type="ECO:0000313" key="9">
    <source>
        <dbReference type="EMBL" id="MET3653484.1"/>
    </source>
</evidence>
<proteinExistence type="inferred from homology"/>
<feature type="transmembrane region" description="Helical" evidence="8">
    <location>
        <begin position="103"/>
        <end position="121"/>
    </location>
</feature>
<keyword evidence="5 8" id="KW-0812">Transmembrane</keyword>
<evidence type="ECO:0000256" key="2">
    <source>
        <dbReference type="ARBA" id="ARBA00009784"/>
    </source>
</evidence>
<keyword evidence="6 8" id="KW-1133">Transmembrane helix</keyword>
<sequence length="251" mass="27110">MSCLPVTLPSLEIADKVRALVEVAPIVDMHVFLTDVAVGLLGLTTIANPVTSATVLLALTARYPDSERNRQVFRAAIYVALVLLLCFYAGSLIMRLFGISMPGLRLAGGLIVAYIGFSMLFPPERMSEPGIQAELSEATPSTHLRDISFVPLTMPCTTGPGTIAFIISAASTMPERSYTYSVHLAIITVVVLFTLEFWICLRGATTVLRLLGESGVDALSRIMGFLLVCIGVQFAINGIHELLQIWHVMAA</sequence>
<gene>
    <name evidence="9" type="ORF">ABIC75_003221</name>
</gene>
<keyword evidence="4" id="KW-0997">Cell inner membrane</keyword>
<dbReference type="Pfam" id="PF01914">
    <property type="entry name" value="MarC"/>
    <property type="match status" value="1"/>
</dbReference>